<gene>
    <name evidence="9" type="primary">ansA</name>
    <name evidence="9" type="ORF">Tther_01550</name>
</gene>
<feature type="domain" description="L-asparaginase N-terminal" evidence="7">
    <location>
        <begin position="7"/>
        <end position="196"/>
    </location>
</feature>
<dbReference type="RefSeq" id="WP_143902607.1">
    <property type="nucleotide sequence ID" value="NZ_VJOL01000027.1"/>
</dbReference>
<evidence type="ECO:0000313" key="9">
    <source>
        <dbReference type="EMBL" id="TSE29297.1"/>
    </source>
</evidence>
<sequence>MNTPRVLLVVGTGGTIAGQAASAHDAIGYQAGVVPVAHLLDGVPLPPGWSVRTQQVANLDSKDMGPPVWQALLDAVAQALQMPDVGAIVVTHGTDTLEETAWLLQAALAPQRPVVLTGAMRPASALAPDGPQNLADAVTLACDARAQAAGGVWVTLAARVFDAAAVRKEHATRLDAFGAGDAGPAGWVEGGRVRWCAAAEGLVAAMRALVPAAPLPPRAWRSSPWPRVEWISSHAGADGALVRALLRQREAALRGEDADAPLQGLVVAGTGNGSVHAELAQALQQAAQAGVVVWLTTRCAQGVVVSGSHGRAVHAWPVTPLPPAKARVALQLQLMAAAAPRG</sequence>
<dbReference type="GO" id="GO:0004067">
    <property type="term" value="F:asparaginase activity"/>
    <property type="evidence" value="ECO:0007669"/>
    <property type="project" value="UniProtKB-UniRule"/>
</dbReference>
<dbReference type="PANTHER" id="PTHR11707">
    <property type="entry name" value="L-ASPARAGINASE"/>
    <property type="match status" value="1"/>
</dbReference>
<comment type="caution">
    <text evidence="9">The sequence shown here is derived from an EMBL/GenBank/DDBJ whole genome shotgun (WGS) entry which is preliminary data.</text>
</comment>
<dbReference type="InterPro" id="IPR036152">
    <property type="entry name" value="Asp/glu_Ase-like_sf"/>
</dbReference>
<dbReference type="InterPro" id="IPR006034">
    <property type="entry name" value="Asparaginase/glutaminase-like"/>
</dbReference>
<dbReference type="PROSITE" id="PS51732">
    <property type="entry name" value="ASN_GLN_ASE_3"/>
    <property type="match status" value="1"/>
</dbReference>
<dbReference type="InterPro" id="IPR020827">
    <property type="entry name" value="Asparaginase/glutaminase_AS1"/>
</dbReference>
<dbReference type="SFLD" id="SFLDS00057">
    <property type="entry name" value="Glutaminase/Asparaginase"/>
    <property type="match status" value="1"/>
</dbReference>
<evidence type="ECO:0000256" key="4">
    <source>
        <dbReference type="PIRSR" id="PIRSR001220-2"/>
    </source>
</evidence>
<dbReference type="EMBL" id="VJOL01000027">
    <property type="protein sequence ID" value="TSE29297.1"/>
    <property type="molecule type" value="Genomic_DNA"/>
</dbReference>
<name>A0A554X0B7_9BURK</name>
<dbReference type="PRINTS" id="PR00139">
    <property type="entry name" value="ASNGLNASE"/>
</dbReference>
<evidence type="ECO:0000256" key="2">
    <source>
        <dbReference type="ARBA" id="ARBA00022801"/>
    </source>
</evidence>
<dbReference type="PANTHER" id="PTHR11707:SF28">
    <property type="entry name" value="60 KDA LYSOPHOSPHOLIPASE"/>
    <property type="match status" value="1"/>
</dbReference>
<organism evidence="9 10">
    <name type="scientific">Tepidimonas thermarum</name>
    <dbReference type="NCBI Taxonomy" id="335431"/>
    <lineage>
        <taxon>Bacteria</taxon>
        <taxon>Pseudomonadati</taxon>
        <taxon>Pseudomonadota</taxon>
        <taxon>Betaproteobacteria</taxon>
        <taxon>Burkholderiales</taxon>
        <taxon>Tepidimonas</taxon>
    </lineage>
</organism>
<dbReference type="InterPro" id="IPR027473">
    <property type="entry name" value="L-asparaginase_C"/>
</dbReference>
<evidence type="ECO:0000313" key="10">
    <source>
        <dbReference type="Proteomes" id="UP000318542"/>
    </source>
</evidence>
<dbReference type="Proteomes" id="UP000318542">
    <property type="component" value="Unassembled WGS sequence"/>
</dbReference>
<feature type="binding site" evidence="4">
    <location>
        <position position="61"/>
    </location>
    <ligand>
        <name>substrate</name>
    </ligand>
</feature>
<dbReference type="PROSITE" id="PS00917">
    <property type="entry name" value="ASN_GLN_ASE_2"/>
    <property type="match status" value="1"/>
</dbReference>
<keyword evidence="2 9" id="KW-0378">Hydrolase</keyword>
<dbReference type="PIRSF" id="PIRSF500176">
    <property type="entry name" value="L_ASNase"/>
    <property type="match status" value="1"/>
</dbReference>
<proteinExistence type="inferred from homology"/>
<keyword evidence="10" id="KW-1185">Reference proteome</keyword>
<dbReference type="InterPro" id="IPR027474">
    <property type="entry name" value="L-asparaginase_N"/>
</dbReference>
<feature type="active site" description="O-isoaspartyl threonine intermediate" evidence="3">
    <location>
        <position position="15"/>
    </location>
</feature>
<protein>
    <submittedName>
        <fullName evidence="9">Putative L-asparaginase</fullName>
        <ecNumber evidence="9">3.5.1.1</ecNumber>
    </submittedName>
</protein>
<evidence type="ECO:0000256" key="3">
    <source>
        <dbReference type="PIRSR" id="PIRSR001220-1"/>
    </source>
</evidence>
<dbReference type="SMART" id="SM00870">
    <property type="entry name" value="Asparaginase"/>
    <property type="match status" value="1"/>
</dbReference>
<feature type="active site" evidence="6">
    <location>
        <position position="94"/>
    </location>
</feature>
<evidence type="ECO:0000256" key="6">
    <source>
        <dbReference type="PROSITE-ProRule" id="PRU10100"/>
    </source>
</evidence>
<comment type="similarity">
    <text evidence="1">Belongs to the asparaginase 1 family.</text>
</comment>
<evidence type="ECO:0000256" key="5">
    <source>
        <dbReference type="PROSITE-ProRule" id="PRU10099"/>
    </source>
</evidence>
<dbReference type="InterPro" id="IPR037152">
    <property type="entry name" value="L-asparaginase_N_sf"/>
</dbReference>
<dbReference type="InterPro" id="IPR027475">
    <property type="entry name" value="Asparaginase/glutaminase_AS2"/>
</dbReference>
<dbReference type="Pfam" id="PF00710">
    <property type="entry name" value="Asparaginase"/>
    <property type="match status" value="1"/>
</dbReference>
<dbReference type="OrthoDB" id="9788068at2"/>
<dbReference type="CDD" id="cd08964">
    <property type="entry name" value="L-asparaginase_II"/>
    <property type="match status" value="1"/>
</dbReference>
<feature type="active site" evidence="5">
    <location>
        <position position="15"/>
    </location>
</feature>
<feature type="domain" description="Asparaginase/glutaminase C-terminal" evidence="8">
    <location>
        <begin position="227"/>
        <end position="335"/>
    </location>
</feature>
<dbReference type="InterPro" id="IPR004550">
    <property type="entry name" value="AsnASE_II"/>
</dbReference>
<dbReference type="PIRSF" id="PIRSF001220">
    <property type="entry name" value="L-ASNase_gatD"/>
    <property type="match status" value="1"/>
</dbReference>
<dbReference type="PROSITE" id="PS00144">
    <property type="entry name" value="ASN_GLN_ASE_1"/>
    <property type="match status" value="1"/>
</dbReference>
<dbReference type="GO" id="GO:0006528">
    <property type="term" value="P:asparagine metabolic process"/>
    <property type="evidence" value="ECO:0007669"/>
    <property type="project" value="InterPro"/>
</dbReference>
<accession>A0A554X0B7</accession>
<reference evidence="9 10" key="1">
    <citation type="submission" date="2019-07" db="EMBL/GenBank/DDBJ databases">
        <title>Tepidimonas thermarum AA-1 draft genome.</title>
        <authorList>
            <person name="Da Costa M.S."/>
            <person name="Froufe H.J.C."/>
            <person name="Egas C."/>
            <person name="Albuquerque L."/>
        </authorList>
    </citation>
    <scope>NUCLEOTIDE SEQUENCE [LARGE SCALE GENOMIC DNA]</scope>
    <source>
        <strain evidence="9 10">AA-1</strain>
    </source>
</reference>
<dbReference type="AlphaFoldDB" id="A0A554X0B7"/>
<dbReference type="EC" id="3.5.1.1" evidence="9"/>
<dbReference type="Gene3D" id="3.40.50.1170">
    <property type="entry name" value="L-asparaginase, N-terminal domain"/>
    <property type="match status" value="1"/>
</dbReference>
<dbReference type="InterPro" id="IPR040919">
    <property type="entry name" value="Asparaginase_C"/>
</dbReference>
<feature type="binding site" evidence="4">
    <location>
        <begin position="94"/>
        <end position="95"/>
    </location>
    <ligand>
        <name>substrate</name>
    </ligand>
</feature>
<dbReference type="FunFam" id="3.40.50.1170:FF:000001">
    <property type="entry name" value="L-asparaginase 2"/>
    <property type="match status" value="1"/>
</dbReference>
<dbReference type="Pfam" id="PF17763">
    <property type="entry name" value="Asparaginase_C"/>
    <property type="match status" value="1"/>
</dbReference>
<evidence type="ECO:0000256" key="1">
    <source>
        <dbReference type="ARBA" id="ARBA00010518"/>
    </source>
</evidence>
<evidence type="ECO:0000259" key="7">
    <source>
        <dbReference type="Pfam" id="PF00710"/>
    </source>
</evidence>
<dbReference type="SUPFAM" id="SSF53774">
    <property type="entry name" value="Glutaminase/Asparaginase"/>
    <property type="match status" value="1"/>
</dbReference>
<dbReference type="Gene3D" id="3.40.50.40">
    <property type="match status" value="1"/>
</dbReference>
<evidence type="ECO:0000259" key="8">
    <source>
        <dbReference type="Pfam" id="PF17763"/>
    </source>
</evidence>